<dbReference type="AlphaFoldDB" id="A0A0M0LCM6"/>
<dbReference type="PIRSF" id="PIRSF005690">
    <property type="entry name" value="GerBA"/>
    <property type="match status" value="1"/>
</dbReference>
<dbReference type="RefSeq" id="WP_053417006.1">
    <property type="nucleotide sequence ID" value="NZ_LILB01000005.1"/>
</dbReference>
<comment type="similarity">
    <text evidence="1">Belongs to the GerABKA family.</text>
</comment>
<dbReference type="EMBL" id="LILB01000005">
    <property type="protein sequence ID" value="KOO48820.1"/>
    <property type="molecule type" value="Genomic_DNA"/>
</dbReference>
<feature type="transmembrane region" description="Helical" evidence="3">
    <location>
        <begin position="353"/>
        <end position="379"/>
    </location>
</feature>
<proteinExistence type="inferred from homology"/>
<name>A0A0M0LCM6_9BACL</name>
<dbReference type="PANTHER" id="PTHR22550:SF5">
    <property type="entry name" value="LEUCINE ZIPPER PROTEIN 4"/>
    <property type="match status" value="1"/>
</dbReference>
<evidence type="ECO:0000256" key="1">
    <source>
        <dbReference type="ARBA" id="ARBA00005278"/>
    </source>
</evidence>
<dbReference type="PANTHER" id="PTHR22550">
    <property type="entry name" value="SPORE GERMINATION PROTEIN"/>
    <property type="match status" value="1"/>
</dbReference>
<dbReference type="PATRIC" id="fig|263475.3.peg.3288"/>
<evidence type="ECO:0000313" key="4">
    <source>
        <dbReference type="EMBL" id="KOO48820.1"/>
    </source>
</evidence>
<evidence type="ECO:0000313" key="5">
    <source>
        <dbReference type="Proteomes" id="UP000036867"/>
    </source>
</evidence>
<dbReference type="Proteomes" id="UP000036867">
    <property type="component" value="Unassembled WGS sequence"/>
</dbReference>
<dbReference type="GO" id="GO:0016020">
    <property type="term" value="C:membrane"/>
    <property type="evidence" value="ECO:0007669"/>
    <property type="project" value="InterPro"/>
</dbReference>
<dbReference type="InterPro" id="IPR050768">
    <property type="entry name" value="UPF0353/GerABKA_families"/>
</dbReference>
<dbReference type="Pfam" id="PF03323">
    <property type="entry name" value="GerA"/>
    <property type="match status" value="1"/>
</dbReference>
<evidence type="ECO:0000256" key="2">
    <source>
        <dbReference type="ARBA" id="ARBA00023136"/>
    </source>
</evidence>
<protein>
    <submittedName>
        <fullName evidence="4">Spore gernimation protein KA</fullName>
    </submittedName>
</protein>
<organism evidence="4 5">
    <name type="scientific">Viridibacillus arvi</name>
    <dbReference type="NCBI Taxonomy" id="263475"/>
    <lineage>
        <taxon>Bacteria</taxon>
        <taxon>Bacillati</taxon>
        <taxon>Bacillota</taxon>
        <taxon>Bacilli</taxon>
        <taxon>Bacillales</taxon>
        <taxon>Caryophanaceae</taxon>
        <taxon>Viridibacillus</taxon>
    </lineage>
</organism>
<feature type="transmembrane region" description="Helical" evidence="3">
    <location>
        <begin position="272"/>
        <end position="294"/>
    </location>
</feature>
<comment type="caution">
    <text evidence="4">The sequence shown here is derived from an EMBL/GenBank/DDBJ whole genome shotgun (WGS) entry which is preliminary data.</text>
</comment>
<keyword evidence="5" id="KW-1185">Reference proteome</keyword>
<dbReference type="STRING" id="263475.AMD00_10360"/>
<dbReference type="OrthoDB" id="9772630at2"/>
<feature type="transmembrane region" description="Helical" evidence="3">
    <location>
        <begin position="399"/>
        <end position="423"/>
    </location>
</feature>
<keyword evidence="2 3" id="KW-0472">Membrane</keyword>
<reference evidence="5" key="1">
    <citation type="submission" date="2015-08" db="EMBL/GenBank/DDBJ databases">
        <title>Fjat-10028 dsm 16317.</title>
        <authorList>
            <person name="Liu B."/>
            <person name="Wang J."/>
            <person name="Zhu Y."/>
            <person name="Liu G."/>
            <person name="Chen Q."/>
            <person name="Chen Z."/>
            <person name="Lan J."/>
            <person name="Che J."/>
            <person name="Ge C."/>
            <person name="Shi H."/>
            <person name="Pan Z."/>
            <person name="Liu X."/>
        </authorList>
    </citation>
    <scope>NUCLEOTIDE SEQUENCE [LARGE SCALE GENOMIC DNA]</scope>
    <source>
        <strain evidence="5">DSM 16317</strain>
    </source>
</reference>
<dbReference type="GO" id="GO:0009847">
    <property type="term" value="P:spore germination"/>
    <property type="evidence" value="ECO:0007669"/>
    <property type="project" value="InterPro"/>
</dbReference>
<accession>A0A0M0LCM6</accession>
<dbReference type="GeneID" id="301136499"/>
<sequence>MQQIETFISQLQKTFYNSADFVAREIDWPGEPFAVICYYSSLLNKKDVQEQLDVVKFQAEQEAAKWPDSVSSTIELFDMEKAVGYVCGGETLIILLSKNKVVRINLPEIAHRTPDEPVNEHIIRGSHEGLVENFDTNMALIRKRLHIPELVVKQMKIGKETNTGIYYLYISNVVKKETLIEVEKRLNEIDAKVLYSVGLIGDYLEDSIYSPFPQLLNTERPDRVVSNLVEGKVVVISDISPTALIAPVTFFSFYQSPDDYNSRVLVGSFYRIVRLMSFFTAVFLPAFYIAIISFHFEILPLELSKKVKMDVSEIPYRPLIEALILEIIIELIREASIRLPQSVVQTIGIVGGLVVGEVIVNAGLVSNMMVIIVALTAISSFVVPSNELNTSVRILRFPFMFAASLFGFFGITIGVLILFIHLLNLKSINQPYFSPVVPFQPSEFKKIFFRTPFYKAKAQPTSFQPKGYEEKQ</sequence>
<gene>
    <name evidence="4" type="ORF">AMD00_10360</name>
</gene>
<evidence type="ECO:0000256" key="3">
    <source>
        <dbReference type="SAM" id="Phobius"/>
    </source>
</evidence>
<dbReference type="InterPro" id="IPR004995">
    <property type="entry name" value="Spore_Ger"/>
</dbReference>
<keyword evidence="3" id="KW-1133">Transmembrane helix</keyword>
<keyword evidence="3" id="KW-0812">Transmembrane</keyword>